<gene>
    <name evidence="1" type="ORF">CRM22_006205</name>
</gene>
<dbReference type="AlphaFoldDB" id="A0A4S2LUE9"/>
<keyword evidence="2" id="KW-1185">Reference proteome</keyword>
<evidence type="ECO:0000313" key="2">
    <source>
        <dbReference type="Proteomes" id="UP000308267"/>
    </source>
</evidence>
<evidence type="ECO:0000313" key="1">
    <source>
        <dbReference type="EMBL" id="TGZ64798.1"/>
    </source>
</evidence>
<accession>A0A4S2LUE9</accession>
<reference evidence="1 2" key="1">
    <citation type="journal article" date="2019" name="BMC Genomics">
        <title>New insights from Opisthorchis felineus genome: update on genomics of the epidemiologically important liver flukes.</title>
        <authorList>
            <person name="Ershov N.I."/>
            <person name="Mordvinov V.A."/>
            <person name="Prokhortchouk E.B."/>
            <person name="Pakharukova M.Y."/>
            <person name="Gunbin K.V."/>
            <person name="Ustyantsev K."/>
            <person name="Genaev M.A."/>
            <person name="Blinov A.G."/>
            <person name="Mazur A."/>
            <person name="Boulygina E."/>
            <person name="Tsygankova S."/>
            <person name="Khrameeva E."/>
            <person name="Chekanov N."/>
            <person name="Fan G."/>
            <person name="Xiao A."/>
            <person name="Zhang H."/>
            <person name="Xu X."/>
            <person name="Yang H."/>
            <person name="Solovyev V."/>
            <person name="Lee S.M."/>
            <person name="Liu X."/>
            <person name="Afonnikov D.A."/>
            <person name="Skryabin K.G."/>
        </authorList>
    </citation>
    <scope>NUCLEOTIDE SEQUENCE [LARGE SCALE GENOMIC DNA]</scope>
    <source>
        <strain evidence="1">AK-0245</strain>
        <tissue evidence="1">Whole organism</tissue>
    </source>
</reference>
<proteinExistence type="predicted"/>
<dbReference type="OrthoDB" id="10512869at2759"/>
<sequence length="213" mass="23697">MIQKSDPGEKGCDLLPQIASDFFNSLEYHCNDLHMELDMVPVDKALIHIAVDVQQANVNIQDPFAELWLNTMLSKPREMCRTTLKLQPSEDYYDSPLADVSSYVTEMSVCTSLEEVLGFPLDPEMLLHDITKEGCESITTSLSGGVVNCQLLVPPDMTHASPKACFRITVASPGEKPNLMLPLFAALMLNGNDEGCAFNVRYLNVHKWNGRSF</sequence>
<dbReference type="Proteomes" id="UP000308267">
    <property type="component" value="Unassembled WGS sequence"/>
</dbReference>
<organism evidence="1 2">
    <name type="scientific">Opisthorchis felineus</name>
    <dbReference type="NCBI Taxonomy" id="147828"/>
    <lineage>
        <taxon>Eukaryota</taxon>
        <taxon>Metazoa</taxon>
        <taxon>Spiralia</taxon>
        <taxon>Lophotrochozoa</taxon>
        <taxon>Platyhelminthes</taxon>
        <taxon>Trematoda</taxon>
        <taxon>Digenea</taxon>
        <taxon>Opisthorchiida</taxon>
        <taxon>Opisthorchiata</taxon>
        <taxon>Opisthorchiidae</taxon>
        <taxon>Opisthorchis</taxon>
    </lineage>
</organism>
<protein>
    <submittedName>
        <fullName evidence="1">Uncharacterized protein</fullName>
    </submittedName>
</protein>
<dbReference type="EMBL" id="SJOL01006601">
    <property type="protein sequence ID" value="TGZ64798.1"/>
    <property type="molecule type" value="Genomic_DNA"/>
</dbReference>
<name>A0A4S2LUE9_OPIFE</name>
<comment type="caution">
    <text evidence="1">The sequence shown here is derived from an EMBL/GenBank/DDBJ whole genome shotgun (WGS) entry which is preliminary data.</text>
</comment>